<dbReference type="RefSeq" id="XP_060295938.1">
    <property type="nucleotide sequence ID" value="XM_060434158.1"/>
</dbReference>
<organism evidence="1 2">
    <name type="scientific">Lasiosphaeria miniovina</name>
    <dbReference type="NCBI Taxonomy" id="1954250"/>
    <lineage>
        <taxon>Eukaryota</taxon>
        <taxon>Fungi</taxon>
        <taxon>Dikarya</taxon>
        <taxon>Ascomycota</taxon>
        <taxon>Pezizomycotina</taxon>
        <taxon>Sordariomycetes</taxon>
        <taxon>Sordariomycetidae</taxon>
        <taxon>Sordariales</taxon>
        <taxon>Lasiosphaeriaceae</taxon>
        <taxon>Lasiosphaeria</taxon>
    </lineage>
</organism>
<dbReference type="Proteomes" id="UP001172101">
    <property type="component" value="Unassembled WGS sequence"/>
</dbReference>
<dbReference type="AlphaFoldDB" id="A0AA40AJX3"/>
<comment type="caution">
    <text evidence="1">The sequence shown here is derived from an EMBL/GenBank/DDBJ whole genome shotgun (WGS) entry which is preliminary data.</text>
</comment>
<reference evidence="1" key="1">
    <citation type="submission" date="2023-06" db="EMBL/GenBank/DDBJ databases">
        <title>Genome-scale phylogeny and comparative genomics of the fungal order Sordariales.</title>
        <authorList>
            <consortium name="Lawrence Berkeley National Laboratory"/>
            <person name="Hensen N."/>
            <person name="Bonometti L."/>
            <person name="Westerberg I."/>
            <person name="Brannstrom I.O."/>
            <person name="Guillou S."/>
            <person name="Cros-Aarteil S."/>
            <person name="Calhoun S."/>
            <person name="Haridas S."/>
            <person name="Kuo A."/>
            <person name="Mondo S."/>
            <person name="Pangilinan J."/>
            <person name="Riley R."/>
            <person name="LaButti K."/>
            <person name="Andreopoulos B."/>
            <person name="Lipzen A."/>
            <person name="Chen C."/>
            <person name="Yanf M."/>
            <person name="Daum C."/>
            <person name="Ng V."/>
            <person name="Clum A."/>
            <person name="Steindorff A."/>
            <person name="Ohm R."/>
            <person name="Martin F."/>
            <person name="Silar P."/>
            <person name="Natvig D."/>
            <person name="Lalanne C."/>
            <person name="Gautier V."/>
            <person name="Ament-velasquez S.L."/>
            <person name="Kruys A."/>
            <person name="Hutchinson M.I."/>
            <person name="Powell A.J."/>
            <person name="Barry K."/>
            <person name="Miller A.N."/>
            <person name="Grigoriev I.V."/>
            <person name="Debuchy R."/>
            <person name="Gladieux P."/>
            <person name="Thoren M.H."/>
            <person name="Johannesson H."/>
        </authorList>
    </citation>
    <scope>NUCLEOTIDE SEQUENCE</scope>
    <source>
        <strain evidence="1">SMH2392-1A</strain>
    </source>
</reference>
<name>A0AA40AJX3_9PEZI</name>
<proteinExistence type="predicted"/>
<protein>
    <submittedName>
        <fullName evidence="1">Uncharacterized protein</fullName>
    </submittedName>
</protein>
<dbReference type="GeneID" id="85317428"/>
<evidence type="ECO:0000313" key="2">
    <source>
        <dbReference type="Proteomes" id="UP001172101"/>
    </source>
</evidence>
<sequence length="302" mass="34670">MRPPHGAEHHQKHRFEHSYLEDWYSGISHCSVSNSVAKWALEALALPGSISVVLDCDSTPEQCSQMFEEAVVQDAVWQKVQEECFARQLLPPPVWEWRSMHSTNAFICQDFPKIVQDIVNGTSVISCNFPINEFSDINVEQLIWDHRGMSIYDWEEKMYERSQRPGFQPVAPLPNLGTILRQNANLERSSRDSPSRFQHSSYGIEICTINGHCSKFWSHTCWPMSLTTAMQDQSFRPRHIKRTKCLAAQDRCFAAQKDHISISDYDEGGLEHTRTIPSRRSFTKQTKIQITISSRILDDLGG</sequence>
<accession>A0AA40AJX3</accession>
<dbReference type="EMBL" id="JAUIRO010000004">
    <property type="protein sequence ID" value="KAK0717145.1"/>
    <property type="molecule type" value="Genomic_DNA"/>
</dbReference>
<keyword evidence="2" id="KW-1185">Reference proteome</keyword>
<evidence type="ECO:0000313" key="1">
    <source>
        <dbReference type="EMBL" id="KAK0717145.1"/>
    </source>
</evidence>
<gene>
    <name evidence="1" type="ORF">B0T26DRAFT_284222</name>
</gene>